<reference evidence="1 2" key="1">
    <citation type="submission" date="2014-07" db="EMBL/GenBank/DDBJ databases">
        <title>Whole Genome Sequence of the Amycolatopsis methanolica 239.</title>
        <authorList>
            <person name="Tang B."/>
        </authorList>
    </citation>
    <scope>NUCLEOTIDE SEQUENCE [LARGE SCALE GENOMIC DNA]</scope>
    <source>
        <strain evidence="1 2">239</strain>
    </source>
</reference>
<name>A0A076MSK1_AMYME</name>
<proteinExistence type="predicted"/>
<dbReference type="HOGENOM" id="CLU_2912251_0_0_11"/>
<gene>
    <name evidence="1" type="ORF">AMETH_3791</name>
</gene>
<dbReference type="GO" id="GO:0016787">
    <property type="term" value="F:hydrolase activity"/>
    <property type="evidence" value="ECO:0007669"/>
    <property type="project" value="UniProtKB-KW"/>
</dbReference>
<keyword evidence="1" id="KW-0378">Hydrolase</keyword>
<organism evidence="1 2">
    <name type="scientific">Amycolatopsis methanolica 239</name>
    <dbReference type="NCBI Taxonomy" id="1068978"/>
    <lineage>
        <taxon>Bacteria</taxon>
        <taxon>Bacillati</taxon>
        <taxon>Actinomycetota</taxon>
        <taxon>Actinomycetes</taxon>
        <taxon>Pseudonocardiales</taxon>
        <taxon>Pseudonocardiaceae</taxon>
        <taxon>Amycolatopsis</taxon>
        <taxon>Amycolatopsis methanolica group</taxon>
    </lineage>
</organism>
<evidence type="ECO:0000313" key="1">
    <source>
        <dbReference type="EMBL" id="AIJ23883.1"/>
    </source>
</evidence>
<dbReference type="STRING" id="1068978.AMETH_3791"/>
<dbReference type="KEGG" id="amq:AMETH_3791"/>
<dbReference type="RefSeq" id="WP_017982716.1">
    <property type="nucleotide sequence ID" value="NZ_AQUL01000001.1"/>
</dbReference>
<dbReference type="EMBL" id="CP009110">
    <property type="protein sequence ID" value="AIJ23883.1"/>
    <property type="molecule type" value="Genomic_DNA"/>
</dbReference>
<sequence>MPAAEATLMAATQRPVRDVALSEEATHAAWHDIPSWFLIPLADKNIPAAVADLIVDAAKSA</sequence>
<evidence type="ECO:0000313" key="2">
    <source>
        <dbReference type="Proteomes" id="UP000062973"/>
    </source>
</evidence>
<dbReference type="Proteomes" id="UP000062973">
    <property type="component" value="Chromosome"/>
</dbReference>
<accession>A0A076MSK1</accession>
<dbReference type="PATRIC" id="fig|1068978.7.peg.4054"/>
<keyword evidence="2" id="KW-1185">Reference proteome</keyword>
<dbReference type="AlphaFoldDB" id="A0A076MSK1"/>
<dbReference type="OrthoDB" id="9814966at2"/>
<protein>
    <submittedName>
        <fullName evidence="1">Alpha/beta hydrolase fold protein</fullName>
    </submittedName>
</protein>